<evidence type="ECO:0000256" key="2">
    <source>
        <dbReference type="SAM" id="MobiDB-lite"/>
    </source>
</evidence>
<dbReference type="GO" id="GO:0006364">
    <property type="term" value="P:rRNA processing"/>
    <property type="evidence" value="ECO:0007669"/>
    <property type="project" value="TreeGrafter"/>
</dbReference>
<accession>A0A1V6SLY6</accession>
<evidence type="ECO:0000256" key="1">
    <source>
        <dbReference type="ARBA" id="ARBA00022884"/>
    </source>
</evidence>
<dbReference type="PANTHER" id="PTHR11207">
    <property type="entry name" value="RIBONUCLEASE III"/>
    <property type="match status" value="1"/>
</dbReference>
<dbReference type="GO" id="GO:0034475">
    <property type="term" value="P:U4 snRNA 3'-end processing"/>
    <property type="evidence" value="ECO:0007669"/>
    <property type="project" value="TreeGrafter"/>
</dbReference>
<evidence type="ECO:0000259" key="3">
    <source>
        <dbReference type="PROSITE" id="PS50142"/>
    </source>
</evidence>
<feature type="compositionally biased region" description="Basic and acidic residues" evidence="2">
    <location>
        <begin position="1"/>
        <end position="10"/>
    </location>
</feature>
<feature type="domain" description="RNase III" evidence="3">
    <location>
        <begin position="143"/>
        <end position="254"/>
    </location>
</feature>
<dbReference type="Pfam" id="PF00636">
    <property type="entry name" value="Ribonuclease_3"/>
    <property type="match status" value="1"/>
</dbReference>
<sequence>MYKTRRETRSSADQPCDEMSSKRSLDASSGKHHGDREKRHKTKHSTVSLPSKTDMNKENSSKERDSAICLSQLKQHVKEVKNNVTVLEAEPDLATAISMLDAALNRRDQAIKSHNEQNSADLPTGTGRAEASSGPPSLPPILDDQLEKAVFTHPGQDSNPAVTYDRLEILGDAYIELIATKLVWDRFPSLPSGRMSQIRESLVKNETLAAYADVYGFAHKAIVPPGYATQAKRWIKTKGDIFEAYVAAVILSDPMDGYRNAERWLTGLWLPKLVDLGLQKSDLHSKEELAKQVMAKGIKLDYVEEKSAMQPKGTGSQTFFIGVYLTGWGWEKKHLGSGQGPSKNAAGDRAAKSALANTSLIAQISQAKKSSLSNK</sequence>
<dbReference type="GO" id="GO:0005654">
    <property type="term" value="C:nucleoplasm"/>
    <property type="evidence" value="ECO:0007669"/>
    <property type="project" value="TreeGrafter"/>
</dbReference>
<dbReference type="PROSITE" id="PS50142">
    <property type="entry name" value="RNASE_3_2"/>
    <property type="match status" value="1"/>
</dbReference>
<dbReference type="SMART" id="SM00535">
    <property type="entry name" value="RIBOc"/>
    <property type="match status" value="1"/>
</dbReference>
<dbReference type="PANTHER" id="PTHR11207:SF0">
    <property type="entry name" value="RIBONUCLEASE 3"/>
    <property type="match status" value="1"/>
</dbReference>
<dbReference type="EMBL" id="MLKD01000030">
    <property type="protein sequence ID" value="OQE15085.1"/>
    <property type="molecule type" value="Genomic_DNA"/>
</dbReference>
<dbReference type="GO" id="GO:0006369">
    <property type="term" value="P:termination of RNA polymerase II transcription"/>
    <property type="evidence" value="ECO:0007669"/>
    <property type="project" value="TreeGrafter"/>
</dbReference>
<name>A0A1V6SLY6_9EURO</name>
<keyword evidence="5" id="KW-1185">Reference proteome</keyword>
<organism evidence="4 5">
    <name type="scientific">Penicillium steckii</name>
    <dbReference type="NCBI Taxonomy" id="303698"/>
    <lineage>
        <taxon>Eukaryota</taxon>
        <taxon>Fungi</taxon>
        <taxon>Dikarya</taxon>
        <taxon>Ascomycota</taxon>
        <taxon>Pezizomycotina</taxon>
        <taxon>Eurotiomycetes</taxon>
        <taxon>Eurotiomycetidae</taxon>
        <taxon>Eurotiales</taxon>
        <taxon>Aspergillaceae</taxon>
        <taxon>Penicillium</taxon>
    </lineage>
</organism>
<gene>
    <name evidence="4" type="ORF">PENSTE_c030G00457</name>
</gene>
<dbReference type="SUPFAM" id="SSF54768">
    <property type="entry name" value="dsRNA-binding domain-like"/>
    <property type="match status" value="1"/>
</dbReference>
<feature type="compositionally biased region" description="Basic and acidic residues" evidence="2">
    <location>
        <begin position="54"/>
        <end position="65"/>
    </location>
</feature>
<feature type="region of interest" description="Disordered" evidence="2">
    <location>
        <begin position="113"/>
        <end position="140"/>
    </location>
</feature>
<dbReference type="OrthoDB" id="2392202at2759"/>
<dbReference type="Gene3D" id="3.30.160.20">
    <property type="match status" value="1"/>
</dbReference>
<dbReference type="CDD" id="cd00593">
    <property type="entry name" value="RIBOc"/>
    <property type="match status" value="1"/>
</dbReference>
<dbReference type="Gene3D" id="1.10.1520.10">
    <property type="entry name" value="Ribonuclease III domain"/>
    <property type="match status" value="1"/>
</dbReference>
<evidence type="ECO:0000313" key="4">
    <source>
        <dbReference type="EMBL" id="OQE15085.1"/>
    </source>
</evidence>
<evidence type="ECO:0000313" key="5">
    <source>
        <dbReference type="Proteomes" id="UP000191285"/>
    </source>
</evidence>
<dbReference type="AlphaFoldDB" id="A0A1V6SLY6"/>
<dbReference type="GO" id="GO:0004525">
    <property type="term" value="F:ribonuclease III activity"/>
    <property type="evidence" value="ECO:0007669"/>
    <property type="project" value="InterPro"/>
</dbReference>
<dbReference type="STRING" id="303698.A0A1V6SLY6"/>
<protein>
    <recommendedName>
        <fullName evidence="3">RNase III domain-containing protein</fullName>
    </recommendedName>
</protein>
<feature type="region of interest" description="Disordered" evidence="2">
    <location>
        <begin position="1"/>
        <end position="65"/>
    </location>
</feature>
<keyword evidence="1" id="KW-0694">RNA-binding</keyword>
<proteinExistence type="predicted"/>
<dbReference type="InterPro" id="IPR036389">
    <property type="entry name" value="RNase_III_sf"/>
</dbReference>
<dbReference type="SUPFAM" id="SSF69065">
    <property type="entry name" value="RNase III domain-like"/>
    <property type="match status" value="1"/>
</dbReference>
<comment type="caution">
    <text evidence="4">The sequence shown here is derived from an EMBL/GenBank/DDBJ whole genome shotgun (WGS) entry which is preliminary data.</text>
</comment>
<dbReference type="InterPro" id="IPR000999">
    <property type="entry name" value="RNase_III_dom"/>
</dbReference>
<reference evidence="5" key="1">
    <citation type="journal article" date="2017" name="Nat. Microbiol.">
        <title>Global analysis of biosynthetic gene clusters reveals vast potential of secondary metabolite production in Penicillium species.</title>
        <authorList>
            <person name="Nielsen J.C."/>
            <person name="Grijseels S."/>
            <person name="Prigent S."/>
            <person name="Ji B."/>
            <person name="Dainat J."/>
            <person name="Nielsen K.F."/>
            <person name="Frisvad J.C."/>
            <person name="Workman M."/>
            <person name="Nielsen J."/>
        </authorList>
    </citation>
    <scope>NUCLEOTIDE SEQUENCE [LARGE SCALE GENOMIC DNA]</scope>
    <source>
        <strain evidence="5">IBT 24891</strain>
    </source>
</reference>
<dbReference type="GO" id="GO:0003723">
    <property type="term" value="F:RNA binding"/>
    <property type="evidence" value="ECO:0007669"/>
    <property type="project" value="UniProtKB-KW"/>
</dbReference>
<dbReference type="Proteomes" id="UP000191285">
    <property type="component" value="Unassembled WGS sequence"/>
</dbReference>